<feature type="non-terminal residue" evidence="1">
    <location>
        <position position="87"/>
    </location>
</feature>
<organism evidence="1 2">
    <name type="scientific">Trichinella pseudospiralis</name>
    <name type="common">Parasitic roundworm</name>
    <dbReference type="NCBI Taxonomy" id="6337"/>
    <lineage>
        <taxon>Eukaryota</taxon>
        <taxon>Metazoa</taxon>
        <taxon>Ecdysozoa</taxon>
        <taxon>Nematoda</taxon>
        <taxon>Enoplea</taxon>
        <taxon>Dorylaimia</taxon>
        <taxon>Trichinellida</taxon>
        <taxon>Trichinellidae</taxon>
        <taxon>Trichinella</taxon>
    </lineage>
</organism>
<accession>A0A0V0W790</accession>
<protein>
    <submittedName>
        <fullName evidence="1">Uncharacterized protein</fullName>
    </submittedName>
</protein>
<dbReference type="EMBL" id="JYDU01001161">
    <property type="protein sequence ID" value="KRX71702.1"/>
    <property type="molecule type" value="Genomic_DNA"/>
</dbReference>
<reference evidence="1 2" key="1">
    <citation type="submission" date="2015-01" db="EMBL/GenBank/DDBJ databases">
        <title>Evolution of Trichinella species and genotypes.</title>
        <authorList>
            <person name="Korhonen P.K."/>
            <person name="Edoardo P."/>
            <person name="Giuseppe L.R."/>
            <person name="Gasser R.B."/>
        </authorList>
    </citation>
    <scope>NUCLEOTIDE SEQUENCE [LARGE SCALE GENOMIC DNA]</scope>
    <source>
        <strain evidence="1">ISS141</strain>
    </source>
</reference>
<dbReference type="Proteomes" id="UP000054815">
    <property type="component" value="Unassembled WGS sequence"/>
</dbReference>
<evidence type="ECO:0000313" key="2">
    <source>
        <dbReference type="Proteomes" id="UP000054815"/>
    </source>
</evidence>
<evidence type="ECO:0000313" key="1">
    <source>
        <dbReference type="EMBL" id="KRX71702.1"/>
    </source>
</evidence>
<comment type="caution">
    <text evidence="1">The sequence shown here is derived from an EMBL/GenBank/DDBJ whole genome shotgun (WGS) entry which is preliminary data.</text>
</comment>
<dbReference type="AlphaFoldDB" id="A0A0V0W790"/>
<sequence>MSSPCLLYTSKGEYVDPETKMKFTIQLHGDPYTTRAQTSVKSTAQVQSVELSPFVELVGIDKVLDKRTGRVMPLAEAQRAGLASVDR</sequence>
<proteinExistence type="predicted"/>
<name>A0A0V0W790_TRIPS</name>
<gene>
    <name evidence="1" type="ORF">T4E_3393</name>
</gene>
<dbReference type="STRING" id="6337.A0A0V0W790"/>